<feature type="domain" description="Helicase ATP-binding" evidence="11">
    <location>
        <begin position="710"/>
        <end position="885"/>
    </location>
</feature>
<dbReference type="InterPro" id="IPR004305">
    <property type="entry name" value="Thiaminase-2/PQQC"/>
</dbReference>
<dbReference type="EMBL" id="WJXW01000002">
    <property type="protein sequence ID" value="KAF9740165.1"/>
    <property type="molecule type" value="Genomic_DNA"/>
</dbReference>
<dbReference type="CDD" id="cd19367">
    <property type="entry name" value="TenA_C_ScTHI20-like"/>
    <property type="match status" value="1"/>
</dbReference>
<dbReference type="Pfam" id="PF08543">
    <property type="entry name" value="Phos_pyr_kin"/>
    <property type="match status" value="1"/>
</dbReference>
<dbReference type="PROSITE" id="PS51192">
    <property type="entry name" value="HELICASE_ATP_BIND_1"/>
    <property type="match status" value="1"/>
</dbReference>
<dbReference type="GO" id="GO:0016787">
    <property type="term" value="F:hydrolase activity"/>
    <property type="evidence" value="ECO:0007669"/>
    <property type="project" value="UniProtKB-KW"/>
</dbReference>
<feature type="compositionally biased region" description="Gly residues" evidence="10">
    <location>
        <begin position="1065"/>
        <end position="1089"/>
    </location>
</feature>
<evidence type="ECO:0000259" key="11">
    <source>
        <dbReference type="PROSITE" id="PS51192"/>
    </source>
</evidence>
<dbReference type="OrthoDB" id="10028886at2759"/>
<dbReference type="GO" id="GO:0005634">
    <property type="term" value="C:nucleus"/>
    <property type="evidence" value="ECO:0007669"/>
    <property type="project" value="UniProtKB-SubCell"/>
</dbReference>
<evidence type="ECO:0000256" key="3">
    <source>
        <dbReference type="ARBA" id="ARBA00022741"/>
    </source>
</evidence>
<feature type="short sequence motif" description="Q motif" evidence="9">
    <location>
        <begin position="679"/>
        <end position="707"/>
    </location>
</feature>
<dbReference type="InterPro" id="IPR013749">
    <property type="entry name" value="PM/HMP-P_kinase-1"/>
</dbReference>
<dbReference type="GO" id="GO:0003724">
    <property type="term" value="F:RNA helicase activity"/>
    <property type="evidence" value="ECO:0007669"/>
    <property type="project" value="UniProtKB-EC"/>
</dbReference>
<dbReference type="Pfam" id="PF03070">
    <property type="entry name" value="TENA_THI-4"/>
    <property type="match status" value="1"/>
</dbReference>
<comment type="caution">
    <text evidence="14">The sequence shown here is derived from an EMBL/GenBank/DDBJ whole genome shotgun (WGS) entry which is preliminary data.</text>
</comment>
<evidence type="ECO:0000259" key="13">
    <source>
        <dbReference type="PROSITE" id="PS51195"/>
    </source>
</evidence>
<evidence type="ECO:0000256" key="9">
    <source>
        <dbReference type="PROSITE-ProRule" id="PRU00552"/>
    </source>
</evidence>
<dbReference type="CDD" id="cd18787">
    <property type="entry name" value="SF2_C_DEAD"/>
    <property type="match status" value="1"/>
</dbReference>
<organism evidence="14 15">
    <name type="scientific">Paraphaeosphaeria minitans</name>
    <dbReference type="NCBI Taxonomy" id="565426"/>
    <lineage>
        <taxon>Eukaryota</taxon>
        <taxon>Fungi</taxon>
        <taxon>Dikarya</taxon>
        <taxon>Ascomycota</taxon>
        <taxon>Pezizomycotina</taxon>
        <taxon>Dothideomycetes</taxon>
        <taxon>Pleosporomycetidae</taxon>
        <taxon>Pleosporales</taxon>
        <taxon>Massarineae</taxon>
        <taxon>Didymosphaeriaceae</taxon>
        <taxon>Paraphaeosphaeria</taxon>
    </lineage>
</organism>
<keyword evidence="4" id="KW-0378">Hydrolase</keyword>
<dbReference type="GO" id="GO:0005524">
    <property type="term" value="F:ATP binding"/>
    <property type="evidence" value="ECO:0007669"/>
    <property type="project" value="UniProtKB-KW"/>
</dbReference>
<comment type="catalytic activity">
    <reaction evidence="8">
        <text>ATP + H2O = ADP + phosphate + H(+)</text>
        <dbReference type="Rhea" id="RHEA:13065"/>
        <dbReference type="ChEBI" id="CHEBI:15377"/>
        <dbReference type="ChEBI" id="CHEBI:15378"/>
        <dbReference type="ChEBI" id="CHEBI:30616"/>
        <dbReference type="ChEBI" id="CHEBI:43474"/>
        <dbReference type="ChEBI" id="CHEBI:456216"/>
        <dbReference type="EC" id="3.6.4.13"/>
    </reaction>
</comment>
<dbReference type="PROSITE" id="PS00039">
    <property type="entry name" value="DEAD_ATP_HELICASE"/>
    <property type="match status" value="1"/>
</dbReference>
<dbReference type="PROSITE" id="PS51195">
    <property type="entry name" value="Q_MOTIF"/>
    <property type="match status" value="1"/>
</dbReference>
<evidence type="ECO:0000256" key="4">
    <source>
        <dbReference type="ARBA" id="ARBA00022801"/>
    </source>
</evidence>
<evidence type="ECO:0000259" key="12">
    <source>
        <dbReference type="PROSITE" id="PS51194"/>
    </source>
</evidence>
<dbReference type="Gene3D" id="1.20.910.10">
    <property type="entry name" value="Heme oxygenase-like"/>
    <property type="match status" value="1"/>
</dbReference>
<dbReference type="InterPro" id="IPR000629">
    <property type="entry name" value="RNA-helicase_DEAD-box_CS"/>
</dbReference>
<evidence type="ECO:0000256" key="6">
    <source>
        <dbReference type="ARBA" id="ARBA00022840"/>
    </source>
</evidence>
<dbReference type="SUPFAM" id="SSF52540">
    <property type="entry name" value="P-loop containing nucleoside triphosphate hydrolases"/>
    <property type="match status" value="1"/>
</dbReference>
<dbReference type="Proteomes" id="UP000756921">
    <property type="component" value="Unassembled WGS sequence"/>
</dbReference>
<evidence type="ECO:0000256" key="1">
    <source>
        <dbReference type="ARBA" id="ARBA00004123"/>
    </source>
</evidence>
<dbReference type="SMART" id="SM00487">
    <property type="entry name" value="DEXDc"/>
    <property type="match status" value="1"/>
</dbReference>
<dbReference type="InterPro" id="IPR027417">
    <property type="entry name" value="P-loop_NTPase"/>
</dbReference>
<gene>
    <name evidence="14" type="ORF">PMIN01_02800</name>
</gene>
<feature type="domain" description="Helicase C-terminal" evidence="12">
    <location>
        <begin position="913"/>
        <end position="1060"/>
    </location>
</feature>
<dbReference type="PANTHER" id="PTHR47958">
    <property type="entry name" value="ATP-DEPENDENT RNA HELICASE DBP3"/>
    <property type="match status" value="1"/>
</dbReference>
<dbReference type="Pfam" id="PF00271">
    <property type="entry name" value="Helicase_C"/>
    <property type="match status" value="1"/>
</dbReference>
<keyword evidence="7" id="KW-0539">Nucleus</keyword>
<keyword evidence="15" id="KW-1185">Reference proteome</keyword>
<dbReference type="FunFam" id="3.40.1190.20:FF:000034">
    <property type="entry name" value="Putative hydroxymethylpyrimidine/ phosphomethylpyrimidine kinase 2"/>
    <property type="match status" value="1"/>
</dbReference>
<evidence type="ECO:0000256" key="7">
    <source>
        <dbReference type="ARBA" id="ARBA00023242"/>
    </source>
</evidence>
<evidence type="ECO:0000313" key="15">
    <source>
        <dbReference type="Proteomes" id="UP000756921"/>
    </source>
</evidence>
<dbReference type="FunFam" id="3.40.50.300:FF:000079">
    <property type="entry name" value="probable ATP-dependent RNA helicase DDX17"/>
    <property type="match status" value="1"/>
</dbReference>
<evidence type="ECO:0000256" key="5">
    <source>
        <dbReference type="ARBA" id="ARBA00022806"/>
    </source>
</evidence>
<dbReference type="InterPro" id="IPR001650">
    <property type="entry name" value="Helicase_C-like"/>
</dbReference>
<evidence type="ECO:0000256" key="10">
    <source>
        <dbReference type="SAM" id="MobiDB-lite"/>
    </source>
</evidence>
<proteinExistence type="predicted"/>
<dbReference type="FunFam" id="3.40.50.300:FF:000008">
    <property type="entry name" value="ATP-dependent RNA helicase RhlB"/>
    <property type="match status" value="1"/>
</dbReference>
<dbReference type="CDD" id="cd01169">
    <property type="entry name" value="HMPP_kinase"/>
    <property type="match status" value="1"/>
</dbReference>
<keyword evidence="6" id="KW-0067">ATP-binding</keyword>
<evidence type="ECO:0000313" key="14">
    <source>
        <dbReference type="EMBL" id="KAF9740165.1"/>
    </source>
</evidence>
<dbReference type="InterPro" id="IPR004399">
    <property type="entry name" value="HMP/HMP-P_kinase_dom"/>
</dbReference>
<dbReference type="AlphaFoldDB" id="A0A9P6GTB2"/>
<dbReference type="Gene3D" id="3.40.1190.20">
    <property type="match status" value="1"/>
</dbReference>
<dbReference type="InterPro" id="IPR014014">
    <property type="entry name" value="RNA_helicase_DEAD_Q_motif"/>
</dbReference>
<dbReference type="GO" id="GO:0003676">
    <property type="term" value="F:nucleic acid binding"/>
    <property type="evidence" value="ECO:0007669"/>
    <property type="project" value="InterPro"/>
</dbReference>
<evidence type="ECO:0000256" key="2">
    <source>
        <dbReference type="ARBA" id="ARBA00012552"/>
    </source>
</evidence>
<evidence type="ECO:0000256" key="8">
    <source>
        <dbReference type="ARBA" id="ARBA00047984"/>
    </source>
</evidence>
<comment type="subcellular location">
    <subcellularLocation>
        <location evidence="1">Nucleus</location>
    </subcellularLocation>
</comment>
<dbReference type="SUPFAM" id="SSF53613">
    <property type="entry name" value="Ribokinase-like"/>
    <property type="match status" value="1"/>
</dbReference>
<dbReference type="EC" id="3.6.4.13" evidence="2"/>
<dbReference type="SUPFAM" id="SSF48613">
    <property type="entry name" value="Heme oxygenase-like"/>
    <property type="match status" value="1"/>
</dbReference>
<protein>
    <recommendedName>
        <fullName evidence="2">RNA helicase</fullName>
        <ecNumber evidence="2">3.6.4.13</ecNumber>
    </recommendedName>
</protein>
<reference evidence="14" key="1">
    <citation type="journal article" date="2020" name="Mol. Plant Microbe Interact.">
        <title>Genome Sequence of the Biocontrol Agent Coniothyrium minitans strain Conio (IMI 134523).</title>
        <authorList>
            <person name="Patel D."/>
            <person name="Shittu T.A."/>
            <person name="Baroncelli R."/>
            <person name="Muthumeenakshi S."/>
            <person name="Osborne T.H."/>
            <person name="Janganan T.K."/>
            <person name="Sreenivasaprasad S."/>
        </authorList>
    </citation>
    <scope>NUCLEOTIDE SEQUENCE</scope>
    <source>
        <strain evidence="14">Conio</strain>
    </source>
</reference>
<dbReference type="InterPro" id="IPR011545">
    <property type="entry name" value="DEAD/DEAH_box_helicase_dom"/>
</dbReference>
<accession>A0A9P6GTB2</accession>
<feature type="region of interest" description="Disordered" evidence="10">
    <location>
        <begin position="1065"/>
        <end position="1100"/>
    </location>
</feature>
<name>A0A9P6GTB2_9PLEO</name>
<dbReference type="SMART" id="SM00490">
    <property type="entry name" value="HELICc"/>
    <property type="match status" value="1"/>
</dbReference>
<dbReference type="CDD" id="cd17966">
    <property type="entry name" value="DEADc_DDX5_DDX17"/>
    <property type="match status" value="1"/>
</dbReference>
<dbReference type="GO" id="GO:0008972">
    <property type="term" value="F:phosphomethylpyrimidine kinase activity"/>
    <property type="evidence" value="ECO:0007669"/>
    <property type="project" value="InterPro"/>
</dbReference>
<dbReference type="PROSITE" id="PS51194">
    <property type="entry name" value="HELICASE_CTER"/>
    <property type="match status" value="1"/>
</dbReference>
<sequence length="1100" mass="119281">MLPCRPFDHSPSIAMSLKRILIIAGSDSSGGAGLEADQKVIAAHGCYAMTATTALTVQNTLGVQDVHHTPPPFVGKQIDACIDDIGVDVVKTGMLASADTVEYVADAFRRHKITTSVVDPVMVSTSGSNLLPVVAISTLIGSLLPLTTLLTPNIPEAELLLKTAGKKLDSPESVDDIINIAKAIKELGPKYVLVKGGHLPMTSGRLLPKDEAEKHIVLNVLVGDEDDVTIMETAYLKSRNTHGTGCSLASAIACNLASGMDMKSAVRKANLYIEAGIRTSSDIGRGSGPINHFHSTYTLPFAPGGFIDYLLDREDNAFADDSSASHDFVQRMADGTLPIANFKHYLIHFARANALASYKSKSMADIGRSAQQVLHLQTEIQLHVGFCKDYGLHPEDLERQEEDQACTAYTRYVLDVGQSEDWLALQIALLPCLIGYGIIARRLYDDPNTVREGSKYWKWIETYVAEDYLEAMQVGRDLIEAHARKQSSARIDELARIFIHATTHLSRAVLVYTGTRSVFGLHLTSATFPNDALLLLDNMSYGGGSYGGGGGYGGGRHSGGGGGGGGYGGSNGYDTTAGEYGGSAYYDYSGGQYAHGYSGGGGYGGDRRGGGFGGGGDRMSNLGDGLQTQNWDLETMPKFEKSFYKEDPAVTNRDETEVAAFRKEKEITVQGKNVPRPVTTFDEAGFPSYVMSEVKAQGFPHPTAIQSQGWPMALSGRDVVGVAETGSGKTLTYCLPAIVHINAQPLLAPGDGPIVLILAPTRELAVQIQQEISKFGKSSRIRNTCVYGGVPKGPQIRDLARGVEVCIATPGRLIDMLEAGKTNLRRVTYLVLDEADRMLDMGFEPQIRKIIGQIRPDRQTCMWSATWPKEVRQLASDYQKDFIQVNIGSMELSANHRIQQIVEVVTDFEKRDRMSKHLETIMNDKENKVLVFTGTKRVADEITRFLRQDGWPALSIHGDKQQNERDWVLDQFKTGKSPIMVATDVASRGIDVRNITHVLNYDYPNNSEDYVHRIGRTGRAGAKGTAITFFTTENSKQARDLVGILTESKQQIDPRLHEMARYGGGGGGGGRWGGGRGRGRGGGGGGWTGGNNAPVRNSRW</sequence>
<keyword evidence="3" id="KW-0547">Nucleotide-binding</keyword>
<dbReference type="InterPro" id="IPR029056">
    <property type="entry name" value="Ribokinase-like"/>
</dbReference>
<dbReference type="NCBIfam" id="TIGR00097">
    <property type="entry name" value="HMP-P_kinase"/>
    <property type="match status" value="1"/>
</dbReference>
<keyword evidence="5 14" id="KW-0347">Helicase</keyword>
<dbReference type="Gene3D" id="3.40.50.300">
    <property type="entry name" value="P-loop containing nucleotide triphosphate hydrolases"/>
    <property type="match status" value="2"/>
</dbReference>
<dbReference type="GO" id="GO:0009228">
    <property type="term" value="P:thiamine biosynthetic process"/>
    <property type="evidence" value="ECO:0007669"/>
    <property type="project" value="InterPro"/>
</dbReference>
<feature type="domain" description="DEAD-box RNA helicase Q" evidence="13">
    <location>
        <begin position="679"/>
        <end position="707"/>
    </location>
</feature>
<dbReference type="InterPro" id="IPR016084">
    <property type="entry name" value="Haem_Oase-like_multi-hlx"/>
</dbReference>
<dbReference type="InterPro" id="IPR014001">
    <property type="entry name" value="Helicase_ATP-bd"/>
</dbReference>
<dbReference type="Pfam" id="PF00270">
    <property type="entry name" value="DEAD"/>
    <property type="match status" value="1"/>
</dbReference>